<dbReference type="PROSITE" id="PS51898">
    <property type="entry name" value="TYR_RECOMBINASE"/>
    <property type="match status" value="1"/>
</dbReference>
<evidence type="ECO:0000259" key="2">
    <source>
        <dbReference type="PROSITE" id="PS51898"/>
    </source>
</evidence>
<evidence type="ECO:0000313" key="4">
    <source>
        <dbReference type="Proteomes" id="UP000076574"/>
    </source>
</evidence>
<dbReference type="GO" id="GO:0006310">
    <property type="term" value="P:DNA recombination"/>
    <property type="evidence" value="ECO:0007669"/>
    <property type="project" value="UniProtKB-KW"/>
</dbReference>
<dbReference type="GO" id="GO:0003677">
    <property type="term" value="F:DNA binding"/>
    <property type="evidence" value="ECO:0007669"/>
    <property type="project" value="InterPro"/>
</dbReference>
<dbReference type="InterPro" id="IPR011010">
    <property type="entry name" value="DNA_brk_join_enz"/>
</dbReference>
<dbReference type="EMBL" id="LVYV01000007">
    <property type="protein sequence ID" value="KZD23965.1"/>
    <property type="molecule type" value="Genomic_DNA"/>
</dbReference>
<dbReference type="AlphaFoldDB" id="A0A163ZWZ8"/>
<dbReference type="SUPFAM" id="SSF56349">
    <property type="entry name" value="DNA breaking-rejoining enzymes"/>
    <property type="match status" value="1"/>
</dbReference>
<dbReference type="Gene3D" id="1.10.443.10">
    <property type="entry name" value="Intergrase catalytic core"/>
    <property type="match status" value="1"/>
</dbReference>
<sequence length="416" mass="47344">MRRRSTVPQPSIRALRSELVPRGLSGFVCLSETHEPRFWGAIWIEVLNDAMRPSTKQRRLRAINRIYSYAQDRHGGSDCLDKLLADQEIDALEDILIGFLASLRNQTARDGKNRSATWETSLAFVVDILRHGSNSSEFRAGAIEARLRRLSQLYGQLSPAPVRAPVPIRALPPVVIEDLYEIFNPSSDRNPFRTEAQRWRNLLVFTLLLRMGLRRGEAAILLRNAIEDEDDPSTGEKTYRLTVEGTADDDVDPRREPPGLKTFLAVRQLPVPLELVAIFERYGANYRGRTYHPQLLMSQKRNPISLRALSEIFEIATQALSEPARRALNKQGLSSVSGHDLRHTCAVTRMRLYQEGGIELDRAAEKLRMFFGWTPSSDMPRLYAQAYFETSAAEVWNESFDDFVDALRHCVGREHT</sequence>
<dbReference type="STRING" id="943830.A4A58_25355"/>
<name>A0A163ZWZ8_9BRAD</name>
<keyword evidence="1" id="KW-0233">DNA recombination</keyword>
<evidence type="ECO:0000313" key="3">
    <source>
        <dbReference type="EMBL" id="KZD23965.1"/>
    </source>
</evidence>
<organism evidence="3 4">
    <name type="scientific">Tardiphaga robiniae</name>
    <dbReference type="NCBI Taxonomy" id="943830"/>
    <lineage>
        <taxon>Bacteria</taxon>
        <taxon>Pseudomonadati</taxon>
        <taxon>Pseudomonadota</taxon>
        <taxon>Alphaproteobacteria</taxon>
        <taxon>Hyphomicrobiales</taxon>
        <taxon>Nitrobacteraceae</taxon>
        <taxon>Tardiphaga</taxon>
    </lineage>
</organism>
<gene>
    <name evidence="3" type="ORF">A4A58_25355</name>
</gene>
<keyword evidence="4" id="KW-1185">Reference proteome</keyword>
<dbReference type="GO" id="GO:0015074">
    <property type="term" value="P:DNA integration"/>
    <property type="evidence" value="ECO:0007669"/>
    <property type="project" value="InterPro"/>
</dbReference>
<dbReference type="InterPro" id="IPR002104">
    <property type="entry name" value="Integrase_catalytic"/>
</dbReference>
<dbReference type="InterPro" id="IPR013762">
    <property type="entry name" value="Integrase-like_cat_sf"/>
</dbReference>
<proteinExistence type="predicted"/>
<feature type="domain" description="Tyr recombinase" evidence="2">
    <location>
        <begin position="170"/>
        <end position="397"/>
    </location>
</feature>
<accession>A0A163ZWZ8</accession>
<protein>
    <recommendedName>
        <fullName evidence="2">Tyr recombinase domain-containing protein</fullName>
    </recommendedName>
</protein>
<dbReference type="Proteomes" id="UP000076574">
    <property type="component" value="Unassembled WGS sequence"/>
</dbReference>
<comment type="caution">
    <text evidence="3">The sequence shown here is derived from an EMBL/GenBank/DDBJ whole genome shotgun (WGS) entry which is preliminary data.</text>
</comment>
<reference evidence="3 4" key="1">
    <citation type="submission" date="2016-03" db="EMBL/GenBank/DDBJ databases">
        <title>Microsymbionts genomes from the relict species Vavilovia formosa (Stev.) Fed.</title>
        <authorList>
            <person name="Kopat V."/>
            <person name="Chirak E."/>
            <person name="Kimeklis A."/>
            <person name="Andronov E."/>
        </authorList>
    </citation>
    <scope>NUCLEOTIDE SEQUENCE [LARGE SCALE GENOMIC DNA]</scope>
    <source>
        <strain evidence="3 4">Vaf07</strain>
    </source>
</reference>
<evidence type="ECO:0000256" key="1">
    <source>
        <dbReference type="ARBA" id="ARBA00023172"/>
    </source>
</evidence>